<dbReference type="GO" id="GO:0030246">
    <property type="term" value="F:carbohydrate binding"/>
    <property type="evidence" value="ECO:0007669"/>
    <property type="project" value="UniProtKB-KW"/>
</dbReference>
<sequence length="669" mass="74295">MNKIAPIKAIKTVLLLCAMSFCFYACQEENAQTSEPDTATTLVPNTTLPRLMERVSLLDGSVDNFIDNANCFIVDLPVTISANGTTITINTPNDYPAMLELLQQSDENTVEIAFPITIILSDYTEISIENEEELATQISNCAGPNQPDIDIECIDFQYPFTMAIFNTNFEVTETLTITDDEELFTFLATLANGVVASINYPINLIQADGTVITVNSNEALEAAIAAAENSCDEDDDNNYNDADCTETQVTASLINCFWRITNFAGNTELPYEFYFNQDGSFTFSTEPTSSTTHTGNWEVAVSQGSLVLNISNISDEFTLLNGSWIIAECSEDELIVYNGNQEVVLEKICENTTAFECFENTTLTVCDEENPFDGFVEMDLEALVIAPINCTQEFTFSFHTTQADADSDTNALNPNSYTNTATIETLYLRIVALDGTFEVYTIEITVEDCCTNDTILTENLVLYLPFANETTDLVSNWEASGNYNYVSDRAGNQNCAISFNGNEMVEIPVTAMNQIVQGDAFSVSLWFRMQNTNPSNYEILFQKGSSVSEGFQISVFDLNTPVFSDADSGYGLWDDPWNMDANLPSDTTNWHHLVITVDENNTVRLYRDGIQRNVDENASIDIGNTPLQNYILGNGFEGHLDDIRMYKVALNPNQITQLYNLEADCNNCL</sequence>
<evidence type="ECO:0000256" key="3">
    <source>
        <dbReference type="SAM" id="SignalP"/>
    </source>
</evidence>
<dbReference type="OrthoDB" id="832379at2"/>
<organism evidence="5 6">
    <name type="scientific">Kordia periserrulae</name>
    <dbReference type="NCBI Taxonomy" id="701523"/>
    <lineage>
        <taxon>Bacteria</taxon>
        <taxon>Pseudomonadati</taxon>
        <taxon>Bacteroidota</taxon>
        <taxon>Flavobacteriia</taxon>
        <taxon>Flavobacteriales</taxon>
        <taxon>Flavobacteriaceae</taxon>
        <taxon>Kordia</taxon>
    </lineage>
</organism>
<dbReference type="EMBL" id="QBKT01000005">
    <property type="protein sequence ID" value="PTX61020.1"/>
    <property type="molecule type" value="Genomic_DNA"/>
</dbReference>
<comment type="caution">
    <text evidence="5">The sequence shown here is derived from an EMBL/GenBank/DDBJ whole genome shotgun (WGS) entry which is preliminary data.</text>
</comment>
<evidence type="ECO:0000256" key="1">
    <source>
        <dbReference type="ARBA" id="ARBA00022729"/>
    </source>
</evidence>
<dbReference type="InterPro" id="IPR006558">
    <property type="entry name" value="LamG-like"/>
</dbReference>
<keyword evidence="2" id="KW-1015">Disulfide bond</keyword>
<gene>
    <name evidence="5" type="ORF">C8N46_105176</name>
</gene>
<keyword evidence="5" id="KW-0430">Lectin</keyword>
<name>A0A2T6BY73_9FLAO</name>
<keyword evidence="6" id="KW-1185">Reference proteome</keyword>
<reference evidence="5 6" key="1">
    <citation type="submission" date="2018-04" db="EMBL/GenBank/DDBJ databases">
        <title>Genomic Encyclopedia of Archaeal and Bacterial Type Strains, Phase II (KMG-II): from individual species to whole genera.</title>
        <authorList>
            <person name="Goeker M."/>
        </authorList>
    </citation>
    <scope>NUCLEOTIDE SEQUENCE [LARGE SCALE GENOMIC DNA]</scope>
    <source>
        <strain evidence="5 6">DSM 25731</strain>
    </source>
</reference>
<proteinExistence type="predicted"/>
<evidence type="ECO:0000259" key="4">
    <source>
        <dbReference type="SMART" id="SM00560"/>
    </source>
</evidence>
<feature type="domain" description="LamG-like jellyroll fold" evidence="4">
    <location>
        <begin position="519"/>
        <end position="653"/>
    </location>
</feature>
<accession>A0A2T6BY73</accession>
<dbReference type="SUPFAM" id="SSF49899">
    <property type="entry name" value="Concanavalin A-like lectins/glucanases"/>
    <property type="match status" value="1"/>
</dbReference>
<protein>
    <submittedName>
        <fullName evidence="5">Concanavalin A-like lectin/glucanase superfamily protein</fullName>
    </submittedName>
</protein>
<dbReference type="SMART" id="SM00560">
    <property type="entry name" value="LamGL"/>
    <property type="match status" value="1"/>
</dbReference>
<evidence type="ECO:0000313" key="5">
    <source>
        <dbReference type="EMBL" id="PTX61020.1"/>
    </source>
</evidence>
<evidence type="ECO:0000313" key="6">
    <source>
        <dbReference type="Proteomes" id="UP000244090"/>
    </source>
</evidence>
<dbReference type="RefSeq" id="WP_108115137.1">
    <property type="nucleotide sequence ID" value="NZ_QBKT01000005.1"/>
</dbReference>
<dbReference type="InterPro" id="IPR013320">
    <property type="entry name" value="ConA-like_dom_sf"/>
</dbReference>
<feature type="signal peptide" evidence="3">
    <location>
        <begin position="1"/>
        <end position="27"/>
    </location>
</feature>
<dbReference type="Pfam" id="PF13385">
    <property type="entry name" value="Laminin_G_3"/>
    <property type="match status" value="1"/>
</dbReference>
<dbReference type="GO" id="GO:0005975">
    <property type="term" value="P:carbohydrate metabolic process"/>
    <property type="evidence" value="ECO:0007669"/>
    <property type="project" value="UniProtKB-ARBA"/>
</dbReference>
<keyword evidence="1 3" id="KW-0732">Signal</keyword>
<dbReference type="Proteomes" id="UP000244090">
    <property type="component" value="Unassembled WGS sequence"/>
</dbReference>
<dbReference type="GO" id="GO:0004553">
    <property type="term" value="F:hydrolase activity, hydrolyzing O-glycosyl compounds"/>
    <property type="evidence" value="ECO:0007669"/>
    <property type="project" value="UniProtKB-ARBA"/>
</dbReference>
<evidence type="ECO:0000256" key="2">
    <source>
        <dbReference type="ARBA" id="ARBA00023157"/>
    </source>
</evidence>
<dbReference type="Gene3D" id="2.60.120.200">
    <property type="match status" value="1"/>
</dbReference>
<dbReference type="AlphaFoldDB" id="A0A2T6BY73"/>
<feature type="chain" id="PRO_5015420106" evidence="3">
    <location>
        <begin position="28"/>
        <end position="669"/>
    </location>
</feature>